<dbReference type="InterPro" id="IPR021109">
    <property type="entry name" value="Peptidase_aspartic_dom_sf"/>
</dbReference>
<protein>
    <submittedName>
        <fullName evidence="1">Uncharacterized protein</fullName>
    </submittedName>
</protein>
<name>A0AAV9K8Z0_9SOLN</name>
<reference evidence="1 2" key="1">
    <citation type="submission" date="2023-10" db="EMBL/GenBank/DDBJ databases">
        <title>Genome-Wide Identification Analysis in wild type Solanum Pinnatisectum Reveals Some Genes Defensing Phytophthora Infestans.</title>
        <authorList>
            <person name="Sun C."/>
        </authorList>
    </citation>
    <scope>NUCLEOTIDE SEQUENCE [LARGE SCALE GENOMIC DNA]</scope>
    <source>
        <strain evidence="1">LQN</strain>
        <tissue evidence="1">Leaf</tissue>
    </source>
</reference>
<keyword evidence="2" id="KW-1185">Reference proteome</keyword>
<dbReference type="Gene3D" id="2.40.70.10">
    <property type="entry name" value="Acid Proteases"/>
    <property type="match status" value="1"/>
</dbReference>
<comment type="caution">
    <text evidence="1">The sequence shown here is derived from an EMBL/GenBank/DDBJ whole genome shotgun (WGS) entry which is preliminary data.</text>
</comment>
<dbReference type="Proteomes" id="UP001311915">
    <property type="component" value="Unassembled WGS sequence"/>
</dbReference>
<dbReference type="AlphaFoldDB" id="A0AAV9K8Z0"/>
<evidence type="ECO:0000313" key="1">
    <source>
        <dbReference type="EMBL" id="KAK4709762.1"/>
    </source>
</evidence>
<organism evidence="1 2">
    <name type="scientific">Solanum pinnatisectum</name>
    <name type="common">tansyleaf nightshade</name>
    <dbReference type="NCBI Taxonomy" id="50273"/>
    <lineage>
        <taxon>Eukaryota</taxon>
        <taxon>Viridiplantae</taxon>
        <taxon>Streptophyta</taxon>
        <taxon>Embryophyta</taxon>
        <taxon>Tracheophyta</taxon>
        <taxon>Spermatophyta</taxon>
        <taxon>Magnoliopsida</taxon>
        <taxon>eudicotyledons</taxon>
        <taxon>Gunneridae</taxon>
        <taxon>Pentapetalae</taxon>
        <taxon>asterids</taxon>
        <taxon>lamiids</taxon>
        <taxon>Solanales</taxon>
        <taxon>Solanaceae</taxon>
        <taxon>Solanoideae</taxon>
        <taxon>Solaneae</taxon>
        <taxon>Solanum</taxon>
    </lineage>
</organism>
<accession>A0AAV9K8Z0</accession>
<sequence>MVEVSHSCSAIMTSNVVSKKADPGAFTIPCTTGIRQFTKALCDLGEIINLMPDVIFKKLGLDEPKSTTMRLLIANQSIKHPIGILYDNLVKVDRFIFLADFVILDYEIDVDLPIMLGKPFLATRRALVDVENSELKFRVNDEEVIFNVCKSIKQPSDTHVVSTIDVIDDAVASVSEVFSMGEPLVAVLSNYDEE</sequence>
<dbReference type="EMBL" id="JAWPEI010000011">
    <property type="protein sequence ID" value="KAK4709762.1"/>
    <property type="molecule type" value="Genomic_DNA"/>
</dbReference>
<dbReference type="PANTHER" id="PTHR33067:SF9">
    <property type="entry name" value="RNA-DIRECTED DNA POLYMERASE"/>
    <property type="match status" value="1"/>
</dbReference>
<proteinExistence type="predicted"/>
<gene>
    <name evidence="1" type="ORF">R3W88_004275</name>
</gene>
<evidence type="ECO:0000313" key="2">
    <source>
        <dbReference type="Proteomes" id="UP001311915"/>
    </source>
</evidence>
<dbReference type="PANTHER" id="PTHR33067">
    <property type="entry name" value="RNA-DIRECTED DNA POLYMERASE-RELATED"/>
    <property type="match status" value="1"/>
</dbReference>